<feature type="domain" description="Extensin-like C-terminal" evidence="2">
    <location>
        <begin position="57"/>
        <end position="233"/>
    </location>
</feature>
<dbReference type="RefSeq" id="WP_211910188.1">
    <property type="nucleotide sequence ID" value="NZ_CP036498.1"/>
</dbReference>
<name>A0ABX8AF37_9BRAD</name>
<gene>
    <name evidence="3" type="ORF">RPMA_23875</name>
</gene>
<feature type="region of interest" description="Disordered" evidence="1">
    <location>
        <begin position="251"/>
        <end position="325"/>
    </location>
</feature>
<evidence type="ECO:0000313" key="3">
    <source>
        <dbReference type="EMBL" id="QUS41546.1"/>
    </source>
</evidence>
<feature type="compositionally biased region" description="Basic and acidic residues" evidence="1">
    <location>
        <begin position="282"/>
        <end position="298"/>
    </location>
</feature>
<dbReference type="Proteomes" id="UP000682843">
    <property type="component" value="Chromosome"/>
</dbReference>
<dbReference type="EMBL" id="CP036498">
    <property type="protein sequence ID" value="QUS41546.1"/>
    <property type="molecule type" value="Genomic_DNA"/>
</dbReference>
<organism evidence="3 4">
    <name type="scientific">Tardiphaga alba</name>
    <dbReference type="NCBI Taxonomy" id="340268"/>
    <lineage>
        <taxon>Bacteria</taxon>
        <taxon>Pseudomonadati</taxon>
        <taxon>Pseudomonadota</taxon>
        <taxon>Alphaproteobacteria</taxon>
        <taxon>Hyphomicrobiales</taxon>
        <taxon>Nitrobacteraceae</taxon>
        <taxon>Tardiphaga</taxon>
    </lineage>
</organism>
<dbReference type="Pfam" id="PF06904">
    <property type="entry name" value="Extensin-like_C"/>
    <property type="match status" value="1"/>
</dbReference>
<keyword evidence="4" id="KW-1185">Reference proteome</keyword>
<feature type="compositionally biased region" description="Low complexity" evidence="1">
    <location>
        <begin position="267"/>
        <end position="280"/>
    </location>
</feature>
<feature type="region of interest" description="Disordered" evidence="1">
    <location>
        <begin position="1"/>
        <end position="58"/>
    </location>
</feature>
<reference evidence="3 4" key="1">
    <citation type="submission" date="2019-02" db="EMBL/GenBank/DDBJ databases">
        <title>Emended description of the genus Rhodopseudomonas and description of Rhodopseudomonas albus sp. nov., a non-phototrophic, heavy-metal-tolerant bacterium isolated from garden soil.</title>
        <authorList>
            <person name="Bao Z."/>
            <person name="Cao W.W."/>
            <person name="Sato Y."/>
            <person name="Nishizawa T."/>
            <person name="Zhao J."/>
            <person name="Guo Y."/>
            <person name="Ohta H."/>
        </authorList>
    </citation>
    <scope>NUCLEOTIDE SEQUENCE [LARGE SCALE GENOMIC DNA]</scope>
    <source>
        <strain evidence="3 4">SK50-23</strain>
    </source>
</reference>
<evidence type="ECO:0000256" key="1">
    <source>
        <dbReference type="SAM" id="MobiDB-lite"/>
    </source>
</evidence>
<accession>A0ABX8AF37</accession>
<feature type="compositionally biased region" description="Basic residues" evidence="1">
    <location>
        <begin position="300"/>
        <end position="314"/>
    </location>
</feature>
<protein>
    <submittedName>
        <fullName evidence="3">Extensin</fullName>
    </submittedName>
</protein>
<sequence length="325" mass="35033">MVLPAEAYLTTTRVPLPKARPAEAPQAPEAEPAEKPGQSAGKPAAEAKPPEPPPPSACRVALTDDIAIAPSIPDIKGPGACGGPDMVRLEAVVLADKTRVSLKPAATMRCAMATAVADWVRTDMAGLAGSLKTKLVELDNFDSFSCRGRNRQQGAKLSEHGRANALDIRGLKLANGETVALTERTTPRDLREKVLLSLCSRFPTVLGPGSDGYHEDHIHFDLAERRGNYRICQWDVWDAWPQVAPLMPVPRPAEAPPREVAAKEGAPAEARLAEQPAEAQAEPDKEQAEEAKPEEPKAKPGQKKAKAKKPRKQRAQVPFPLNLLR</sequence>
<feature type="compositionally biased region" description="Low complexity" evidence="1">
    <location>
        <begin position="17"/>
        <end position="47"/>
    </location>
</feature>
<evidence type="ECO:0000313" key="4">
    <source>
        <dbReference type="Proteomes" id="UP000682843"/>
    </source>
</evidence>
<dbReference type="InterPro" id="IPR009683">
    <property type="entry name" value="Extensin-like_C"/>
</dbReference>
<proteinExistence type="predicted"/>
<evidence type="ECO:0000259" key="2">
    <source>
        <dbReference type="Pfam" id="PF06904"/>
    </source>
</evidence>